<accession>A0A2W5SLC8</accession>
<proteinExistence type="predicted"/>
<comment type="caution">
    <text evidence="2">The sequence shown here is derived from an EMBL/GenBank/DDBJ whole genome shotgun (WGS) entry which is preliminary data.</text>
</comment>
<evidence type="ECO:0000313" key="2">
    <source>
        <dbReference type="EMBL" id="PZQ75650.1"/>
    </source>
</evidence>
<dbReference type="Proteomes" id="UP000249135">
    <property type="component" value="Unassembled WGS sequence"/>
</dbReference>
<dbReference type="EMBL" id="QFPP01000079">
    <property type="protein sequence ID" value="PZQ75650.1"/>
    <property type="molecule type" value="Genomic_DNA"/>
</dbReference>
<organism evidence="2 3">
    <name type="scientific">Variovorax paradoxus</name>
    <dbReference type="NCBI Taxonomy" id="34073"/>
    <lineage>
        <taxon>Bacteria</taxon>
        <taxon>Pseudomonadati</taxon>
        <taxon>Pseudomonadota</taxon>
        <taxon>Betaproteobacteria</taxon>
        <taxon>Burkholderiales</taxon>
        <taxon>Comamonadaceae</taxon>
        <taxon>Variovorax</taxon>
    </lineage>
</organism>
<evidence type="ECO:0000313" key="3">
    <source>
        <dbReference type="Proteomes" id="UP000249135"/>
    </source>
</evidence>
<feature type="compositionally biased region" description="Low complexity" evidence="1">
    <location>
        <begin position="14"/>
        <end position="30"/>
    </location>
</feature>
<name>A0A2W5SLC8_VARPD</name>
<dbReference type="SUPFAM" id="SSF46785">
    <property type="entry name" value="Winged helix' DNA-binding domain"/>
    <property type="match status" value="1"/>
</dbReference>
<reference evidence="2 3" key="1">
    <citation type="submission" date="2017-08" db="EMBL/GenBank/DDBJ databases">
        <title>Infants hospitalized years apart are colonized by the same room-sourced microbial strains.</title>
        <authorList>
            <person name="Brooks B."/>
            <person name="Olm M.R."/>
            <person name="Firek B.A."/>
            <person name="Baker R."/>
            <person name="Thomas B.C."/>
            <person name="Morowitz M.J."/>
            <person name="Banfield J.F."/>
        </authorList>
    </citation>
    <scope>NUCLEOTIDE SEQUENCE [LARGE SCALE GENOMIC DNA]</scope>
    <source>
        <strain evidence="2">S2_005_003_R2_41</strain>
    </source>
</reference>
<sequence>MTACGPQPNRTPMAPIRRSIPPANAAAPAAGMRVGARTLRMREQRVLEAVALLPEKSRTPSAAVAELLRQGLDLPPSTIAQILLRLERKGVLQLGRKRAGDAN</sequence>
<dbReference type="AlphaFoldDB" id="A0A2W5SLC8"/>
<protein>
    <submittedName>
        <fullName evidence="2">Uncharacterized protein</fullName>
    </submittedName>
</protein>
<feature type="region of interest" description="Disordered" evidence="1">
    <location>
        <begin position="1"/>
        <end position="30"/>
    </location>
</feature>
<dbReference type="InterPro" id="IPR036390">
    <property type="entry name" value="WH_DNA-bd_sf"/>
</dbReference>
<gene>
    <name evidence="2" type="ORF">DI563_09040</name>
</gene>
<evidence type="ECO:0000256" key="1">
    <source>
        <dbReference type="SAM" id="MobiDB-lite"/>
    </source>
</evidence>